<proteinExistence type="predicted"/>
<sequence>MKARTHIVVRRDQGGKVNFVRAIKGPKKDISSYLNEVEEMLARHQTKTSRATLQGHGRNDLAGIDKGSLFEATFDH</sequence>
<organism evidence="1 2">
    <name type="scientific">Candidatus Tagabacteria bacterium RIFCSPLOWO2_01_FULL_39_11</name>
    <dbReference type="NCBI Taxonomy" id="1802295"/>
    <lineage>
        <taxon>Bacteria</taxon>
        <taxon>Candidatus Tagaibacteriota</taxon>
    </lineage>
</organism>
<gene>
    <name evidence="1" type="ORF">A2909_03090</name>
</gene>
<comment type="caution">
    <text evidence="1">The sequence shown here is derived from an EMBL/GenBank/DDBJ whole genome shotgun (WGS) entry which is preliminary data.</text>
</comment>
<evidence type="ECO:0000313" key="1">
    <source>
        <dbReference type="EMBL" id="OHA14063.1"/>
    </source>
</evidence>
<reference evidence="1 2" key="1">
    <citation type="journal article" date="2016" name="Nat. Commun.">
        <title>Thousands of microbial genomes shed light on interconnected biogeochemical processes in an aquifer system.</title>
        <authorList>
            <person name="Anantharaman K."/>
            <person name="Brown C.T."/>
            <person name="Hug L.A."/>
            <person name="Sharon I."/>
            <person name="Castelle C.J."/>
            <person name="Probst A.J."/>
            <person name="Thomas B.C."/>
            <person name="Singh A."/>
            <person name="Wilkins M.J."/>
            <person name="Karaoz U."/>
            <person name="Brodie E.L."/>
            <person name="Williams K.H."/>
            <person name="Hubbard S.S."/>
            <person name="Banfield J.F."/>
        </authorList>
    </citation>
    <scope>NUCLEOTIDE SEQUENCE [LARGE SCALE GENOMIC DNA]</scope>
</reference>
<protein>
    <submittedName>
        <fullName evidence="1">Uncharacterized protein</fullName>
    </submittedName>
</protein>
<evidence type="ECO:0000313" key="2">
    <source>
        <dbReference type="Proteomes" id="UP000178302"/>
    </source>
</evidence>
<dbReference type="EMBL" id="MHQZ01000018">
    <property type="protein sequence ID" value="OHA14063.1"/>
    <property type="molecule type" value="Genomic_DNA"/>
</dbReference>
<dbReference type="Proteomes" id="UP000178302">
    <property type="component" value="Unassembled WGS sequence"/>
</dbReference>
<name>A0A1G2LR98_9BACT</name>
<dbReference type="AlphaFoldDB" id="A0A1G2LR98"/>
<accession>A0A1G2LR98</accession>